<keyword evidence="3" id="KW-1185">Reference proteome</keyword>
<keyword evidence="1" id="KW-0812">Transmembrane</keyword>
<comment type="caution">
    <text evidence="2">The sequence shown here is derived from an EMBL/GenBank/DDBJ whole genome shotgun (WGS) entry which is preliminary data.</text>
</comment>
<sequence length="130" mass="13855">MQEETVPRRLKGTGRWSLLGAVAAVVALISCYGPLLLIGVLSLLGTSLVLDETLWAGAILAATAVALLALVISFLRHRKPLSLLFALAGGALIFYAFLVSYHVLIEGLGFLLLIVGVVMDLLSVRRKSAR</sequence>
<dbReference type="Pfam" id="PF03203">
    <property type="entry name" value="MerC"/>
    <property type="match status" value="1"/>
</dbReference>
<organism evidence="2 3">
    <name type="scientific">Fodinicurvata halophila</name>
    <dbReference type="NCBI Taxonomy" id="1419723"/>
    <lineage>
        <taxon>Bacteria</taxon>
        <taxon>Pseudomonadati</taxon>
        <taxon>Pseudomonadota</taxon>
        <taxon>Alphaproteobacteria</taxon>
        <taxon>Rhodospirillales</taxon>
        <taxon>Rhodovibrionaceae</taxon>
        <taxon>Fodinicurvata</taxon>
    </lineage>
</organism>
<accession>A0ABV8UR70</accession>
<feature type="transmembrane region" description="Helical" evidence="1">
    <location>
        <begin position="82"/>
        <end position="101"/>
    </location>
</feature>
<dbReference type="EMBL" id="JBHSCW010000011">
    <property type="protein sequence ID" value="MFC4353313.1"/>
    <property type="molecule type" value="Genomic_DNA"/>
</dbReference>
<feature type="transmembrane region" description="Helical" evidence="1">
    <location>
        <begin position="107"/>
        <end position="124"/>
    </location>
</feature>
<protein>
    <submittedName>
        <fullName evidence="2">MerC family mercury resistance protein</fullName>
    </submittedName>
</protein>
<dbReference type="InterPro" id="IPR004891">
    <property type="entry name" value="Mercury-R_MerC"/>
</dbReference>
<gene>
    <name evidence="2" type="ORF">ACFOW6_17325</name>
</gene>
<keyword evidence="1" id="KW-0472">Membrane</keyword>
<evidence type="ECO:0000256" key="1">
    <source>
        <dbReference type="SAM" id="Phobius"/>
    </source>
</evidence>
<reference evidence="3" key="1">
    <citation type="journal article" date="2019" name="Int. J. Syst. Evol. Microbiol.">
        <title>The Global Catalogue of Microorganisms (GCM) 10K type strain sequencing project: providing services to taxonomists for standard genome sequencing and annotation.</title>
        <authorList>
            <consortium name="The Broad Institute Genomics Platform"/>
            <consortium name="The Broad Institute Genome Sequencing Center for Infectious Disease"/>
            <person name="Wu L."/>
            <person name="Ma J."/>
        </authorList>
    </citation>
    <scope>NUCLEOTIDE SEQUENCE [LARGE SCALE GENOMIC DNA]</scope>
    <source>
        <strain evidence="3">CECT 8472</strain>
    </source>
</reference>
<evidence type="ECO:0000313" key="3">
    <source>
        <dbReference type="Proteomes" id="UP001595799"/>
    </source>
</evidence>
<feature type="transmembrane region" description="Helical" evidence="1">
    <location>
        <begin position="18"/>
        <end position="42"/>
    </location>
</feature>
<keyword evidence="1" id="KW-1133">Transmembrane helix</keyword>
<dbReference type="RefSeq" id="WP_382423687.1">
    <property type="nucleotide sequence ID" value="NZ_JBHSCW010000011.1"/>
</dbReference>
<name>A0ABV8UR70_9PROT</name>
<proteinExistence type="predicted"/>
<evidence type="ECO:0000313" key="2">
    <source>
        <dbReference type="EMBL" id="MFC4353313.1"/>
    </source>
</evidence>
<feature type="transmembrane region" description="Helical" evidence="1">
    <location>
        <begin position="54"/>
        <end position="75"/>
    </location>
</feature>
<dbReference type="Proteomes" id="UP001595799">
    <property type="component" value="Unassembled WGS sequence"/>
</dbReference>